<protein>
    <submittedName>
        <fullName evidence="4">Uncharacterized protein</fullName>
    </submittedName>
</protein>
<reference evidence="4" key="1">
    <citation type="submission" date="2022-03" db="EMBL/GenBank/DDBJ databases">
        <authorList>
            <person name="Sayadi A."/>
        </authorList>
    </citation>
    <scope>NUCLEOTIDE SEQUENCE</scope>
</reference>
<dbReference type="AlphaFoldDB" id="A0A9P0Q6G8"/>
<feature type="signal peptide" evidence="3">
    <location>
        <begin position="1"/>
        <end position="34"/>
    </location>
</feature>
<dbReference type="SUPFAM" id="SSF57302">
    <property type="entry name" value="Snake toxin-like"/>
    <property type="match status" value="1"/>
</dbReference>
<accession>A0A9P0Q6G8</accession>
<dbReference type="Gene3D" id="2.10.60.10">
    <property type="entry name" value="CD59"/>
    <property type="match status" value="1"/>
</dbReference>
<evidence type="ECO:0000256" key="2">
    <source>
        <dbReference type="ARBA" id="ARBA00023157"/>
    </source>
</evidence>
<dbReference type="CDD" id="cd23599">
    <property type="entry name" value="TFP_LU_ECD_Cold"/>
    <property type="match status" value="1"/>
</dbReference>
<evidence type="ECO:0000256" key="3">
    <source>
        <dbReference type="SAM" id="SignalP"/>
    </source>
</evidence>
<proteinExistence type="predicted"/>
<keyword evidence="5" id="KW-1185">Reference proteome</keyword>
<evidence type="ECO:0000313" key="4">
    <source>
        <dbReference type="EMBL" id="CAH2011952.1"/>
    </source>
</evidence>
<evidence type="ECO:0000256" key="1">
    <source>
        <dbReference type="ARBA" id="ARBA00022729"/>
    </source>
</evidence>
<dbReference type="PANTHER" id="PTHR10036:SF3">
    <property type="entry name" value="PROTEIN SLEEPLESS-RELATED"/>
    <property type="match status" value="1"/>
</dbReference>
<name>A0A9P0Q6G8_ACAOB</name>
<comment type="caution">
    <text evidence="4">The sequence shown here is derived from an EMBL/GenBank/DDBJ whole genome shotgun (WGS) entry which is preliminary data.</text>
</comment>
<sequence length="159" mass="18376">MKTNHYSPASYNKMVQHILLIALIVFTLLNFSTALECYVCDNQENNEGKCVTTIETCKYGEDVCLSEISWGSTPYWQQGALKQYYISKRCSTSEKCAKYRSYNMATCTHIWYQDWKCSECCRGDRCNYYIISGASTYYSKFSYCLVGPVFLLGVLKLFQ</sequence>
<organism evidence="4 5">
    <name type="scientific">Acanthoscelides obtectus</name>
    <name type="common">Bean weevil</name>
    <name type="synonym">Bruchus obtectus</name>
    <dbReference type="NCBI Taxonomy" id="200917"/>
    <lineage>
        <taxon>Eukaryota</taxon>
        <taxon>Metazoa</taxon>
        <taxon>Ecdysozoa</taxon>
        <taxon>Arthropoda</taxon>
        <taxon>Hexapoda</taxon>
        <taxon>Insecta</taxon>
        <taxon>Pterygota</taxon>
        <taxon>Neoptera</taxon>
        <taxon>Endopterygota</taxon>
        <taxon>Coleoptera</taxon>
        <taxon>Polyphaga</taxon>
        <taxon>Cucujiformia</taxon>
        <taxon>Chrysomeloidea</taxon>
        <taxon>Chrysomelidae</taxon>
        <taxon>Bruchinae</taxon>
        <taxon>Bruchini</taxon>
        <taxon>Acanthoscelides</taxon>
    </lineage>
</organism>
<evidence type="ECO:0000313" key="5">
    <source>
        <dbReference type="Proteomes" id="UP001152888"/>
    </source>
</evidence>
<dbReference type="InterPro" id="IPR045860">
    <property type="entry name" value="Snake_toxin-like_sf"/>
</dbReference>
<dbReference type="PANTHER" id="PTHR10036">
    <property type="entry name" value="CD59 GLYCOPROTEIN"/>
    <property type="match status" value="1"/>
</dbReference>
<keyword evidence="2" id="KW-1015">Disulfide bond</keyword>
<feature type="chain" id="PRO_5040170175" evidence="3">
    <location>
        <begin position="35"/>
        <end position="159"/>
    </location>
</feature>
<dbReference type="Proteomes" id="UP001152888">
    <property type="component" value="Unassembled WGS sequence"/>
</dbReference>
<keyword evidence="1 3" id="KW-0732">Signal</keyword>
<dbReference type="EMBL" id="CAKOFQ010008129">
    <property type="protein sequence ID" value="CAH2011952.1"/>
    <property type="molecule type" value="Genomic_DNA"/>
</dbReference>
<gene>
    <name evidence="4" type="ORF">ACAOBT_LOCUS32515</name>
</gene>
<dbReference type="OrthoDB" id="6278121at2759"/>